<dbReference type="GeneID" id="113206220"/>
<comment type="caution">
    <text evidence="6">Lacks conserved residue(s) required for the propagation of feature annotation.</text>
</comment>
<evidence type="ECO:0000256" key="1">
    <source>
        <dbReference type="ARBA" id="ARBA00004141"/>
    </source>
</evidence>
<organism evidence="8 9">
    <name type="scientific">Frankliniella occidentalis</name>
    <name type="common">Western flower thrips</name>
    <name type="synonym">Euthrips occidentalis</name>
    <dbReference type="NCBI Taxonomy" id="133901"/>
    <lineage>
        <taxon>Eukaryota</taxon>
        <taxon>Metazoa</taxon>
        <taxon>Ecdysozoa</taxon>
        <taxon>Arthropoda</taxon>
        <taxon>Hexapoda</taxon>
        <taxon>Insecta</taxon>
        <taxon>Pterygota</taxon>
        <taxon>Neoptera</taxon>
        <taxon>Paraneoptera</taxon>
        <taxon>Thysanoptera</taxon>
        <taxon>Terebrantia</taxon>
        <taxon>Thripoidea</taxon>
        <taxon>Thripidae</taxon>
        <taxon>Frankliniella</taxon>
    </lineage>
</organism>
<keyword evidence="3 6" id="KW-0812">Transmembrane</keyword>
<dbReference type="InterPro" id="IPR006977">
    <property type="entry name" value="Yip1_dom"/>
</dbReference>
<name>A0A6J1SHB3_FRAOC</name>
<evidence type="ECO:0000256" key="2">
    <source>
        <dbReference type="ARBA" id="ARBA00010596"/>
    </source>
</evidence>
<feature type="domain" description="Yip1" evidence="7">
    <location>
        <begin position="72"/>
        <end position="216"/>
    </location>
</feature>
<keyword evidence="5 6" id="KW-0472">Membrane</keyword>
<evidence type="ECO:0000256" key="4">
    <source>
        <dbReference type="ARBA" id="ARBA00022989"/>
    </source>
</evidence>
<feature type="transmembrane region" description="Helical" evidence="6">
    <location>
        <begin position="140"/>
        <end position="162"/>
    </location>
</feature>
<evidence type="ECO:0000256" key="6">
    <source>
        <dbReference type="RuleBase" id="RU361264"/>
    </source>
</evidence>
<dbReference type="InterPro" id="IPR045231">
    <property type="entry name" value="Yip1/4-like"/>
</dbReference>
<evidence type="ECO:0000313" key="8">
    <source>
        <dbReference type="Proteomes" id="UP000504606"/>
    </source>
</evidence>
<dbReference type="Proteomes" id="UP000504606">
    <property type="component" value="Unplaced"/>
</dbReference>
<evidence type="ECO:0000313" key="9">
    <source>
        <dbReference type="RefSeq" id="XP_026277986.1"/>
    </source>
</evidence>
<dbReference type="PANTHER" id="PTHR21236:SF1">
    <property type="entry name" value="PROTEIN YIPF6"/>
    <property type="match status" value="1"/>
</dbReference>
<reference evidence="9" key="1">
    <citation type="submission" date="2025-08" db="UniProtKB">
        <authorList>
            <consortium name="RefSeq"/>
        </authorList>
    </citation>
    <scope>IDENTIFICATION</scope>
    <source>
        <tissue evidence="9">Whole organism</tissue>
    </source>
</reference>
<dbReference type="KEGG" id="foc:113206220"/>
<dbReference type="Pfam" id="PF04893">
    <property type="entry name" value="Yip1"/>
    <property type="match status" value="1"/>
</dbReference>
<feature type="transmembrane region" description="Helical" evidence="6">
    <location>
        <begin position="168"/>
        <end position="189"/>
    </location>
</feature>
<dbReference type="GO" id="GO:0000139">
    <property type="term" value="C:Golgi membrane"/>
    <property type="evidence" value="ECO:0007669"/>
    <property type="project" value="UniProtKB-SubCell"/>
</dbReference>
<comment type="subcellular location">
    <subcellularLocation>
        <location evidence="6">Golgi apparatus membrane</location>
        <topology evidence="6">Multi-pass membrane protein</topology>
    </subcellularLocation>
    <subcellularLocation>
        <location evidence="1">Membrane</location>
        <topology evidence="1">Multi-pass membrane protein</topology>
    </subcellularLocation>
</comment>
<dbReference type="GO" id="GO:0006888">
    <property type="term" value="P:endoplasmic reticulum to Golgi vesicle-mediated transport"/>
    <property type="evidence" value="ECO:0007669"/>
    <property type="project" value="InterPro"/>
</dbReference>
<evidence type="ECO:0000256" key="3">
    <source>
        <dbReference type="ARBA" id="ARBA00022692"/>
    </source>
</evidence>
<dbReference type="OrthoDB" id="411251at2759"/>
<feature type="transmembrane region" description="Helical" evidence="6">
    <location>
        <begin position="201"/>
        <end position="218"/>
    </location>
</feature>
<keyword evidence="4 6" id="KW-1133">Transmembrane helix</keyword>
<dbReference type="AlphaFoldDB" id="A0A6J1SHB3"/>
<evidence type="ECO:0000259" key="7">
    <source>
        <dbReference type="Pfam" id="PF04893"/>
    </source>
</evidence>
<comment type="similarity">
    <text evidence="2 6">Belongs to the YIP1 family.</text>
</comment>
<dbReference type="GO" id="GO:0005802">
    <property type="term" value="C:trans-Golgi network"/>
    <property type="evidence" value="ECO:0007669"/>
    <property type="project" value="TreeGrafter"/>
</dbReference>
<feature type="transmembrane region" description="Helical" evidence="6">
    <location>
        <begin position="107"/>
        <end position="128"/>
    </location>
</feature>
<gene>
    <name evidence="9" type="primary">LOC113206220</name>
</gene>
<protein>
    <recommendedName>
        <fullName evidence="6">Protein YIPF</fullName>
    </recommendedName>
</protein>
<dbReference type="RefSeq" id="XP_026277986.1">
    <property type="nucleotide sequence ID" value="XM_026422201.2"/>
</dbReference>
<proteinExistence type="inferred from homology"/>
<dbReference type="PANTHER" id="PTHR21236">
    <property type="entry name" value="GOLGI MEMBRANE PROTEIN YIP1"/>
    <property type="match status" value="1"/>
</dbReference>
<keyword evidence="8" id="KW-1185">Reference proteome</keyword>
<evidence type="ECO:0000256" key="5">
    <source>
        <dbReference type="ARBA" id="ARBA00023136"/>
    </source>
</evidence>
<sequence length="223" mass="24817">MNENADARVEVYDDYGVEGEMSIPGISRSKTLGEPDFDTLDEPIRETVLRDLKAVGTKFYHVLIPKEKKSLLKEWDLWGPLVLCTFMAMVLQGSADKANSNDGGPEFAEVFVIVWIGSMVVTMNSKLLGGNISFFQSVCVLGYCLLPTTLALIVCRLILLYPQSKVLFFIRFLVTVSGFGWATYASTVFLGDSQPVGRKGLAMYPIFLFYFVVSWLVISHTAL</sequence>
<accession>A0A6J1SHB3</accession>